<comment type="subcellular location">
    <subcellularLocation>
        <location evidence="2">Cell inner membrane</location>
        <topology evidence="2">Multi-pass membrane protein</topology>
    </subcellularLocation>
    <subcellularLocation>
        <location evidence="10">Cell membrane</location>
        <topology evidence="10">Multi-pass membrane protein</topology>
    </subcellularLocation>
</comment>
<evidence type="ECO:0000313" key="14">
    <source>
        <dbReference type="Proteomes" id="UP000050413"/>
    </source>
</evidence>
<dbReference type="SUPFAM" id="SSF161098">
    <property type="entry name" value="MetI-like"/>
    <property type="match status" value="1"/>
</dbReference>
<dbReference type="STRING" id="1666912.Ga0058931_3052"/>
<dbReference type="PATRIC" id="fig|1666912.4.peg.2764"/>
<dbReference type="Pfam" id="PF00528">
    <property type="entry name" value="BPD_transp_1"/>
    <property type="match status" value="1"/>
</dbReference>
<dbReference type="GO" id="GO:0022857">
    <property type="term" value="F:transmembrane transporter activity"/>
    <property type="evidence" value="ECO:0007669"/>
    <property type="project" value="InterPro"/>
</dbReference>
<gene>
    <name evidence="12" type="ORF">Ga0058931_3052</name>
    <name evidence="13" type="ORF">HLUCCA05_05060</name>
</gene>
<comment type="function">
    <text evidence="1">Part of the binding-protein-dependent transport system for glutamine; probably responsible for the translocation of the substrate across the membrane.</text>
</comment>
<evidence type="ECO:0000259" key="11">
    <source>
        <dbReference type="PROSITE" id="PS50928"/>
    </source>
</evidence>
<keyword evidence="15" id="KW-1185">Reference proteome</keyword>
<dbReference type="InterPro" id="IPR035906">
    <property type="entry name" value="MetI-like_sf"/>
</dbReference>
<evidence type="ECO:0000313" key="13">
    <source>
        <dbReference type="EMBL" id="KPP90783.1"/>
    </source>
</evidence>
<dbReference type="EMBL" id="FBYC01000004">
    <property type="protein sequence ID" value="CUX83556.1"/>
    <property type="molecule type" value="Genomic_DNA"/>
</dbReference>
<evidence type="ECO:0000256" key="5">
    <source>
        <dbReference type="ARBA" id="ARBA00022475"/>
    </source>
</evidence>
<dbReference type="NCBIfam" id="TIGR01726">
    <property type="entry name" value="HEQRo_perm_3TM"/>
    <property type="match status" value="1"/>
</dbReference>
<evidence type="ECO:0000256" key="1">
    <source>
        <dbReference type="ARBA" id="ARBA00003159"/>
    </source>
</evidence>
<feature type="domain" description="ABC transmembrane type-1" evidence="11">
    <location>
        <begin position="79"/>
        <end position="266"/>
    </location>
</feature>
<evidence type="ECO:0000256" key="9">
    <source>
        <dbReference type="ARBA" id="ARBA00023136"/>
    </source>
</evidence>
<feature type="transmembrane region" description="Helical" evidence="10">
    <location>
        <begin position="247"/>
        <end position="269"/>
    </location>
</feature>
<accession>A0A0P7YPL7</accession>
<keyword evidence="6 10" id="KW-0812">Transmembrane</keyword>
<dbReference type="InterPro" id="IPR010065">
    <property type="entry name" value="AA_ABC_transptr_permease_3TM"/>
</dbReference>
<keyword evidence="4 10" id="KW-0813">Transport</keyword>
<dbReference type="GO" id="GO:0006865">
    <property type="term" value="P:amino acid transport"/>
    <property type="evidence" value="ECO:0007669"/>
    <property type="project" value="UniProtKB-KW"/>
</dbReference>
<dbReference type="PANTHER" id="PTHR30614:SF20">
    <property type="entry name" value="GLUTAMINE TRANSPORT SYSTEM PERMEASE PROTEIN GLNP"/>
    <property type="match status" value="1"/>
</dbReference>
<dbReference type="Gene3D" id="1.10.3720.10">
    <property type="entry name" value="MetI-like"/>
    <property type="match status" value="1"/>
</dbReference>
<evidence type="ECO:0000256" key="8">
    <source>
        <dbReference type="ARBA" id="ARBA00022989"/>
    </source>
</evidence>
<evidence type="ECO:0000256" key="7">
    <source>
        <dbReference type="ARBA" id="ARBA00022970"/>
    </source>
</evidence>
<dbReference type="InterPro" id="IPR043429">
    <property type="entry name" value="ArtM/GltK/GlnP/TcyL/YhdX-like"/>
</dbReference>
<comment type="caution">
    <text evidence="13">The sequence shown here is derived from an EMBL/GenBank/DDBJ whole genome shotgun (WGS) entry which is preliminary data.</text>
</comment>
<evidence type="ECO:0000256" key="2">
    <source>
        <dbReference type="ARBA" id="ARBA00004429"/>
    </source>
</evidence>
<keyword evidence="5" id="KW-1003">Cell membrane</keyword>
<dbReference type="CDD" id="cd06261">
    <property type="entry name" value="TM_PBP2"/>
    <property type="match status" value="1"/>
</dbReference>
<name>A0A0P7YPL7_9RHOB</name>
<dbReference type="PROSITE" id="PS50928">
    <property type="entry name" value="ABC_TM1"/>
    <property type="match status" value="1"/>
</dbReference>
<evidence type="ECO:0000256" key="6">
    <source>
        <dbReference type="ARBA" id="ARBA00022692"/>
    </source>
</evidence>
<evidence type="ECO:0000313" key="12">
    <source>
        <dbReference type="EMBL" id="CUX83556.1"/>
    </source>
</evidence>
<dbReference type="Proteomes" id="UP000050413">
    <property type="component" value="Unassembled WGS sequence"/>
</dbReference>
<evidence type="ECO:0000313" key="15">
    <source>
        <dbReference type="Proteomes" id="UP000182045"/>
    </source>
</evidence>
<keyword evidence="8 10" id="KW-1133">Transmembrane helix</keyword>
<dbReference type="GO" id="GO:0043190">
    <property type="term" value="C:ATP-binding cassette (ABC) transporter complex"/>
    <property type="evidence" value="ECO:0007669"/>
    <property type="project" value="InterPro"/>
</dbReference>
<proteinExistence type="inferred from homology"/>
<feature type="transmembrane region" description="Helical" evidence="10">
    <location>
        <begin position="21"/>
        <end position="43"/>
    </location>
</feature>
<reference evidence="13 14" key="1">
    <citation type="submission" date="2015-09" db="EMBL/GenBank/DDBJ databases">
        <title>Identification and resolution of microdiversity through metagenomic sequencing of parallel consortia.</title>
        <authorList>
            <person name="Nelson W.C."/>
            <person name="Romine M.F."/>
            <person name="Lindemann S.R."/>
        </authorList>
    </citation>
    <scope>NUCLEOTIDE SEQUENCE [LARGE SCALE GENOMIC DNA]</scope>
    <source>
        <strain evidence="13">HL-91</strain>
    </source>
</reference>
<reference evidence="12 15" key="2">
    <citation type="submission" date="2016-01" db="EMBL/GenBank/DDBJ databases">
        <authorList>
            <person name="Varghese N."/>
        </authorList>
    </citation>
    <scope>NUCLEOTIDE SEQUENCE [LARGE SCALE GENOMIC DNA]</scope>
    <source>
        <strain evidence="12 15">HL-91</strain>
    </source>
</reference>
<protein>
    <submittedName>
        <fullName evidence="13">ABC-type amino acid uptake system permease component</fullName>
    </submittedName>
    <submittedName>
        <fullName evidence="12">Amino acid ABC transporter membrane protein 1, PAAT family (TC 3.A.1.3.-)</fullName>
    </submittedName>
</protein>
<keyword evidence="7" id="KW-0029">Amino-acid transport</keyword>
<feature type="transmembrane region" description="Helical" evidence="10">
    <location>
        <begin position="124"/>
        <end position="142"/>
    </location>
</feature>
<organism evidence="13 14">
    <name type="scientific">Roseibaca calidilacus</name>
    <dbReference type="NCBI Taxonomy" id="1666912"/>
    <lineage>
        <taxon>Bacteria</taxon>
        <taxon>Pseudomonadati</taxon>
        <taxon>Pseudomonadota</taxon>
        <taxon>Alphaproteobacteria</taxon>
        <taxon>Rhodobacterales</taxon>
        <taxon>Paracoccaceae</taxon>
        <taxon>Roseinatronobacter</taxon>
    </lineage>
</organism>
<sequence>MNKALAENRDRPPVGFNAGRSAGVVWQVAQALLVFGALGWLVWRGIDAMEYRWQWFRVEPFFFRMIDGEIIWGPLVRGLLLTIEIAAIAGALAIGIGFVTALARLSNSFAARILATAYLEAIRNTPLLVQLFLVYFVLAPIIGIDRFWAGVLCLAFYEGSFAAEIIRGGLRGIDRGQYEAADAVGLTTWDKYRYIIVPQSMPLILPPLTGLLISTIKHSAIVSVIALAELTTQGLNLVSNTFMAFEVWFIVAGIYLVLTVSLSFAITLFEHILSKPKR</sequence>
<dbReference type="AlphaFoldDB" id="A0A0P7YPL7"/>
<keyword evidence="9 10" id="KW-0472">Membrane</keyword>
<dbReference type="OrthoDB" id="9787841at2"/>
<evidence type="ECO:0000256" key="3">
    <source>
        <dbReference type="ARBA" id="ARBA00010072"/>
    </source>
</evidence>
<evidence type="ECO:0000256" key="10">
    <source>
        <dbReference type="RuleBase" id="RU363032"/>
    </source>
</evidence>
<feature type="transmembrane region" description="Helical" evidence="10">
    <location>
        <begin position="79"/>
        <end position="103"/>
    </location>
</feature>
<evidence type="ECO:0000256" key="4">
    <source>
        <dbReference type="ARBA" id="ARBA00022448"/>
    </source>
</evidence>
<dbReference type="PANTHER" id="PTHR30614">
    <property type="entry name" value="MEMBRANE COMPONENT OF AMINO ACID ABC TRANSPORTER"/>
    <property type="match status" value="1"/>
</dbReference>
<dbReference type="Proteomes" id="UP000182045">
    <property type="component" value="Unassembled WGS sequence"/>
</dbReference>
<dbReference type="InterPro" id="IPR000515">
    <property type="entry name" value="MetI-like"/>
</dbReference>
<comment type="similarity">
    <text evidence="3">Belongs to the binding-protein-dependent transport system permease family. HisMQ subfamily.</text>
</comment>
<dbReference type="EMBL" id="LJSG01000016">
    <property type="protein sequence ID" value="KPP90783.1"/>
    <property type="molecule type" value="Genomic_DNA"/>
</dbReference>
<dbReference type="RefSeq" id="WP_082700241.1">
    <property type="nucleotide sequence ID" value="NZ_FBYC01000004.1"/>
</dbReference>